<evidence type="ECO:0000256" key="3">
    <source>
        <dbReference type="SAM" id="MobiDB-lite"/>
    </source>
</evidence>
<comment type="caution">
    <text evidence="5">The sequence shown here is derived from an EMBL/GenBank/DDBJ whole genome shotgun (WGS) entry which is preliminary data.</text>
</comment>
<evidence type="ECO:0000256" key="2">
    <source>
        <dbReference type="ARBA" id="ARBA00006727"/>
    </source>
</evidence>
<dbReference type="InterPro" id="IPR011701">
    <property type="entry name" value="MFS"/>
</dbReference>
<evidence type="ECO:0000256" key="1">
    <source>
        <dbReference type="ARBA" id="ARBA00004141"/>
    </source>
</evidence>
<feature type="transmembrane region" description="Helical" evidence="4">
    <location>
        <begin position="371"/>
        <end position="391"/>
    </location>
</feature>
<feature type="compositionally biased region" description="Basic and acidic residues" evidence="3">
    <location>
        <begin position="1"/>
        <end position="10"/>
    </location>
</feature>
<reference evidence="5 6" key="1">
    <citation type="submission" date="2024-06" db="EMBL/GenBank/DDBJ databases">
        <title>Complete genome of Phlyctema vagabunda strain 19-DSS-EL-015.</title>
        <authorList>
            <person name="Fiorenzani C."/>
        </authorList>
    </citation>
    <scope>NUCLEOTIDE SEQUENCE [LARGE SCALE GENOMIC DNA]</scope>
    <source>
        <strain evidence="5 6">19-DSS-EL-015</strain>
    </source>
</reference>
<organism evidence="5 6">
    <name type="scientific">Phlyctema vagabunda</name>
    <dbReference type="NCBI Taxonomy" id="108571"/>
    <lineage>
        <taxon>Eukaryota</taxon>
        <taxon>Fungi</taxon>
        <taxon>Dikarya</taxon>
        <taxon>Ascomycota</taxon>
        <taxon>Pezizomycotina</taxon>
        <taxon>Leotiomycetes</taxon>
        <taxon>Helotiales</taxon>
        <taxon>Dermateaceae</taxon>
        <taxon>Phlyctema</taxon>
    </lineage>
</organism>
<comment type="similarity">
    <text evidence="2">Belongs to the major facilitator superfamily. Monocarboxylate porter (TC 2.A.1.13) family.</text>
</comment>
<dbReference type="PANTHER" id="PTHR11360">
    <property type="entry name" value="MONOCARBOXYLATE TRANSPORTER"/>
    <property type="match status" value="1"/>
</dbReference>
<sequence>MLGPSKKRDPPPPARSDLPASSPPPHPPVPDLEFPDGGYGWVQVLAVFLINAFTWGQTASYGVYLAYYLSTNRYPTATSLDYAFIGGLQISLSLLIAPIVTILTRRLTMHACMLLGIGIQTTGFIAASYAHEIWHLYVTQGVLLGLGLGFISVPANPILSQWFSKRRSLATGISSAGSGIGGLIFSFASSALMHRLSLAWAFRITALTCAVANLVAVLLIRNRNAVVKPPQLGFDTQLLHPRRRSDVLLFLAWAFVSLFGYTSLLYSLSPFASALGLSNDKAAAISAFLNLGTAVGRPAVGFASDRFGRIEVAASLTFAAGLACFAFWIPAETYAVTAVFAVAVGAVFGVFWMTVAPIAAEVAGVAQVPSLLSITWLVVAGPALFTEVIALKLRRLSSSKPYLYPQVFAGTAYIVAALCLIQLRIVLRKRNARELAAQESPASPVHAHARAAPLAVAEVKTG</sequence>
<dbReference type="InterPro" id="IPR050327">
    <property type="entry name" value="Proton-linked_MCT"/>
</dbReference>
<keyword evidence="6" id="KW-1185">Reference proteome</keyword>
<dbReference type="SUPFAM" id="SSF103473">
    <property type="entry name" value="MFS general substrate transporter"/>
    <property type="match status" value="1"/>
</dbReference>
<feature type="transmembrane region" description="Helical" evidence="4">
    <location>
        <begin position="111"/>
        <end position="130"/>
    </location>
</feature>
<feature type="transmembrane region" description="Helical" evidence="4">
    <location>
        <begin position="281"/>
        <end position="300"/>
    </location>
</feature>
<dbReference type="Gene3D" id="1.20.1250.20">
    <property type="entry name" value="MFS general substrate transporter like domains"/>
    <property type="match status" value="2"/>
</dbReference>
<dbReference type="Proteomes" id="UP001629113">
    <property type="component" value="Unassembled WGS sequence"/>
</dbReference>
<protein>
    <submittedName>
        <fullName evidence="5">Major facilitator superfamily transporter</fullName>
    </submittedName>
</protein>
<keyword evidence="4" id="KW-0472">Membrane</keyword>
<gene>
    <name evidence="5" type="ORF">PVAG01_02075</name>
</gene>
<evidence type="ECO:0000313" key="6">
    <source>
        <dbReference type="Proteomes" id="UP001629113"/>
    </source>
</evidence>
<feature type="transmembrane region" description="Helical" evidence="4">
    <location>
        <begin position="168"/>
        <end position="188"/>
    </location>
</feature>
<comment type="subcellular location">
    <subcellularLocation>
        <location evidence="1">Membrane</location>
        <topology evidence="1">Multi-pass membrane protein</topology>
    </subcellularLocation>
</comment>
<name>A0ABR4PPN7_9HELO</name>
<dbReference type="PANTHER" id="PTHR11360:SF315">
    <property type="entry name" value="TRANSPORTER MCH2-RELATED"/>
    <property type="match status" value="1"/>
</dbReference>
<dbReference type="Pfam" id="PF07690">
    <property type="entry name" value="MFS_1"/>
    <property type="match status" value="1"/>
</dbReference>
<evidence type="ECO:0000313" key="5">
    <source>
        <dbReference type="EMBL" id="KAL3425284.1"/>
    </source>
</evidence>
<evidence type="ECO:0000256" key="4">
    <source>
        <dbReference type="SAM" id="Phobius"/>
    </source>
</evidence>
<keyword evidence="4" id="KW-1133">Transmembrane helix</keyword>
<accession>A0ABR4PPN7</accession>
<feature type="transmembrane region" description="Helical" evidence="4">
    <location>
        <begin position="335"/>
        <end position="359"/>
    </location>
</feature>
<feature type="transmembrane region" description="Helical" evidence="4">
    <location>
        <begin position="200"/>
        <end position="220"/>
    </location>
</feature>
<feature type="transmembrane region" description="Helical" evidence="4">
    <location>
        <begin position="44"/>
        <end position="70"/>
    </location>
</feature>
<keyword evidence="4" id="KW-0812">Transmembrane</keyword>
<feature type="transmembrane region" description="Helical" evidence="4">
    <location>
        <begin position="403"/>
        <end position="423"/>
    </location>
</feature>
<feature type="transmembrane region" description="Helical" evidence="4">
    <location>
        <begin position="136"/>
        <end position="156"/>
    </location>
</feature>
<feature type="transmembrane region" description="Helical" evidence="4">
    <location>
        <begin position="247"/>
        <end position="269"/>
    </location>
</feature>
<feature type="region of interest" description="Disordered" evidence="3">
    <location>
        <begin position="1"/>
        <end position="29"/>
    </location>
</feature>
<dbReference type="InterPro" id="IPR036259">
    <property type="entry name" value="MFS_trans_sf"/>
</dbReference>
<feature type="transmembrane region" description="Helical" evidence="4">
    <location>
        <begin position="82"/>
        <end position="104"/>
    </location>
</feature>
<feature type="transmembrane region" description="Helical" evidence="4">
    <location>
        <begin position="312"/>
        <end position="329"/>
    </location>
</feature>
<proteinExistence type="inferred from homology"/>
<dbReference type="EMBL" id="JBFCZG010000002">
    <property type="protein sequence ID" value="KAL3425284.1"/>
    <property type="molecule type" value="Genomic_DNA"/>
</dbReference>